<protein>
    <submittedName>
        <fullName evidence="1">Uncharacterized protein</fullName>
    </submittedName>
</protein>
<evidence type="ECO:0000313" key="1">
    <source>
        <dbReference type="EMBL" id="OBZ65848.1"/>
    </source>
</evidence>
<name>A0A1C7LMQ8_GRIFR</name>
<dbReference type="Proteomes" id="UP000092993">
    <property type="component" value="Unassembled WGS sequence"/>
</dbReference>
<accession>A0A1C7LMQ8</accession>
<gene>
    <name evidence="1" type="ORF">A0H81_14096</name>
</gene>
<proteinExistence type="predicted"/>
<dbReference type="AlphaFoldDB" id="A0A1C7LMQ8"/>
<comment type="caution">
    <text evidence="1">The sequence shown here is derived from an EMBL/GenBank/DDBJ whole genome shotgun (WGS) entry which is preliminary data.</text>
</comment>
<reference evidence="1 2" key="1">
    <citation type="submission" date="2016-03" db="EMBL/GenBank/DDBJ databases">
        <title>Whole genome sequencing of Grifola frondosa 9006-11.</title>
        <authorList>
            <person name="Min B."/>
            <person name="Park H."/>
            <person name="Kim J.-G."/>
            <person name="Cho H."/>
            <person name="Oh Y.-L."/>
            <person name="Kong W.-S."/>
            <person name="Choi I.-G."/>
        </authorList>
    </citation>
    <scope>NUCLEOTIDE SEQUENCE [LARGE SCALE GENOMIC DNA]</scope>
    <source>
        <strain evidence="1 2">9006-11</strain>
    </source>
</reference>
<organism evidence="1 2">
    <name type="scientific">Grifola frondosa</name>
    <name type="common">Maitake</name>
    <name type="synonym">Polyporus frondosus</name>
    <dbReference type="NCBI Taxonomy" id="5627"/>
    <lineage>
        <taxon>Eukaryota</taxon>
        <taxon>Fungi</taxon>
        <taxon>Dikarya</taxon>
        <taxon>Basidiomycota</taxon>
        <taxon>Agaricomycotina</taxon>
        <taxon>Agaricomycetes</taxon>
        <taxon>Polyporales</taxon>
        <taxon>Grifolaceae</taxon>
        <taxon>Grifola</taxon>
    </lineage>
</organism>
<evidence type="ECO:0000313" key="2">
    <source>
        <dbReference type="Proteomes" id="UP000092993"/>
    </source>
</evidence>
<dbReference type="EMBL" id="LUGG01000038">
    <property type="protein sequence ID" value="OBZ65848.1"/>
    <property type="molecule type" value="Genomic_DNA"/>
</dbReference>
<sequence length="71" mass="8272">MVITEFEVFQHWQDASRNMMRPNAPIGGKVEVQRDEIDAPIEQVRERLADIVFDLQEELQRPEFCCPALEG</sequence>
<keyword evidence="2" id="KW-1185">Reference proteome</keyword>